<dbReference type="EMBL" id="HE601481">
    <property type="protein sequence ID" value="CAP37157.1"/>
    <property type="molecule type" value="Genomic_DNA"/>
</dbReference>
<dbReference type="Proteomes" id="UP000008549">
    <property type="component" value="Unassembled WGS sequence"/>
</dbReference>
<gene>
    <name evidence="2 4" type="ORF">CBG20029</name>
    <name evidence="2" type="ORF">CBG_20029</name>
</gene>
<dbReference type="HOGENOM" id="CLU_673057_0_0_1"/>
<feature type="compositionally biased region" description="Basic and acidic residues" evidence="1">
    <location>
        <begin position="138"/>
        <end position="151"/>
    </location>
</feature>
<dbReference type="KEGG" id="cbr:CBG_20029"/>
<feature type="region of interest" description="Disordered" evidence="1">
    <location>
        <begin position="135"/>
        <end position="167"/>
    </location>
</feature>
<feature type="region of interest" description="Disordered" evidence="1">
    <location>
        <begin position="183"/>
        <end position="257"/>
    </location>
</feature>
<dbReference type="eggNOG" id="ENOG502TJWB">
    <property type="taxonomic scope" value="Eukaryota"/>
</dbReference>
<dbReference type="CTD" id="8575945"/>
<dbReference type="GeneID" id="8575945"/>
<accession>A8XWY8</accession>
<proteinExistence type="predicted"/>
<name>A8XWY8_CAEBR</name>
<dbReference type="InParanoid" id="A8XWY8"/>
<feature type="compositionally biased region" description="Low complexity" evidence="1">
    <location>
        <begin position="211"/>
        <end position="231"/>
    </location>
</feature>
<keyword evidence="3" id="KW-1185">Reference proteome</keyword>
<evidence type="ECO:0000313" key="2">
    <source>
        <dbReference type="EMBL" id="CAP37157.1"/>
    </source>
</evidence>
<protein>
    <submittedName>
        <fullName evidence="2">Protein CBG20029</fullName>
    </submittedName>
</protein>
<dbReference type="RefSeq" id="XP_002633949.1">
    <property type="nucleotide sequence ID" value="XM_002633903.1"/>
</dbReference>
<evidence type="ECO:0000313" key="3">
    <source>
        <dbReference type="Proteomes" id="UP000008549"/>
    </source>
</evidence>
<evidence type="ECO:0000256" key="1">
    <source>
        <dbReference type="SAM" id="MobiDB-lite"/>
    </source>
</evidence>
<evidence type="ECO:0000313" key="4">
    <source>
        <dbReference type="WormBase" id="CBG20029"/>
    </source>
</evidence>
<reference evidence="2 3" key="1">
    <citation type="journal article" date="2003" name="PLoS Biol.">
        <title>The genome sequence of Caenorhabditis briggsae: a platform for comparative genomics.</title>
        <authorList>
            <person name="Stein L.D."/>
            <person name="Bao Z."/>
            <person name="Blasiar D."/>
            <person name="Blumenthal T."/>
            <person name="Brent M.R."/>
            <person name="Chen N."/>
            <person name="Chinwalla A."/>
            <person name="Clarke L."/>
            <person name="Clee C."/>
            <person name="Coghlan A."/>
            <person name="Coulson A."/>
            <person name="D'Eustachio P."/>
            <person name="Fitch D.H."/>
            <person name="Fulton L.A."/>
            <person name="Fulton R.E."/>
            <person name="Griffiths-Jones S."/>
            <person name="Harris T.W."/>
            <person name="Hillier L.W."/>
            <person name="Kamath R."/>
            <person name="Kuwabara P.E."/>
            <person name="Mardis E.R."/>
            <person name="Marra M.A."/>
            <person name="Miner T.L."/>
            <person name="Minx P."/>
            <person name="Mullikin J.C."/>
            <person name="Plumb R.W."/>
            <person name="Rogers J."/>
            <person name="Schein J.E."/>
            <person name="Sohrmann M."/>
            <person name="Spieth J."/>
            <person name="Stajich J.E."/>
            <person name="Wei C."/>
            <person name="Willey D."/>
            <person name="Wilson R.K."/>
            <person name="Durbin R."/>
            <person name="Waterston R.H."/>
        </authorList>
    </citation>
    <scope>NUCLEOTIDE SEQUENCE [LARGE SCALE GENOMIC DNA]</scope>
    <source>
        <strain evidence="2 3">AF16</strain>
    </source>
</reference>
<feature type="compositionally biased region" description="Basic and acidic residues" evidence="1">
    <location>
        <begin position="183"/>
        <end position="204"/>
    </location>
</feature>
<organism evidence="2 3">
    <name type="scientific">Caenorhabditis briggsae</name>
    <dbReference type="NCBI Taxonomy" id="6238"/>
    <lineage>
        <taxon>Eukaryota</taxon>
        <taxon>Metazoa</taxon>
        <taxon>Ecdysozoa</taxon>
        <taxon>Nematoda</taxon>
        <taxon>Chromadorea</taxon>
        <taxon>Rhabditida</taxon>
        <taxon>Rhabditina</taxon>
        <taxon>Rhabditomorpha</taxon>
        <taxon>Rhabditoidea</taxon>
        <taxon>Rhabditidae</taxon>
        <taxon>Peloderinae</taxon>
        <taxon>Caenorhabditis</taxon>
    </lineage>
</organism>
<sequence>MIQIILKKLISGYRFMYVRNIFFWIIIFRFIDIVDEELNLNNEMATYVQDNLFTININEIAAEIYEESNRGKITQLLQNLNMRKDLLVKLNVLYKSKYGEDLADVLFRNKDEFKKFLGPKTQDTRIQDTRVKVTRMWDPGHHPDPGHRDLGHPGPRPRSPGPTTQVTRIQITRIQVTRIQDPCHQDLGHPDLGHPDPGHTDSGHTDPGPRLPGSRPPGSRSPGYRPLGSRPTGSRTLDIRIQDTRILSPGSPFRSPEKGELILPTDSFFFYSILPEVNGPRRVVGFQTSRNRFKFRSADNVRAHDILYYRMLAGNHLSNFGLCYSLNKCLATVRRVLKDHANGIEGLESAGILFADIIDYVSNIDFFFQNNKVHKFQYQILAAYNDASLNKTLAAQMSSWAERVIIFIE</sequence>
<dbReference type="WormBase" id="CBG20029">
    <property type="protein sequence ID" value="CBP49937"/>
    <property type="gene ID" value="WBGene00039128"/>
</dbReference>
<dbReference type="AlphaFoldDB" id="A8XWY8"/>
<reference evidence="2 3" key="2">
    <citation type="journal article" date="2011" name="PLoS Genet.">
        <title>Caenorhabditis briggsae recombinant inbred line genotypes reveal inter-strain incompatibility and the evolution of recombination.</title>
        <authorList>
            <person name="Ross J.A."/>
            <person name="Koboldt D.C."/>
            <person name="Staisch J.E."/>
            <person name="Chamberlin H.M."/>
            <person name="Gupta B.P."/>
            <person name="Miller R.D."/>
            <person name="Baird S.E."/>
            <person name="Haag E.S."/>
        </authorList>
    </citation>
    <scope>NUCLEOTIDE SEQUENCE [LARGE SCALE GENOMIC DNA]</scope>
    <source>
        <strain evidence="2 3">AF16</strain>
    </source>
</reference>